<accession>A0A0F9KUB8</accession>
<comment type="caution">
    <text evidence="1">The sequence shown here is derived from an EMBL/GenBank/DDBJ whole genome shotgun (WGS) entry which is preliminary data.</text>
</comment>
<proteinExistence type="predicted"/>
<gene>
    <name evidence="1" type="ORF">LCGC14_1284280</name>
</gene>
<organism evidence="1">
    <name type="scientific">marine sediment metagenome</name>
    <dbReference type="NCBI Taxonomy" id="412755"/>
    <lineage>
        <taxon>unclassified sequences</taxon>
        <taxon>metagenomes</taxon>
        <taxon>ecological metagenomes</taxon>
    </lineage>
</organism>
<protein>
    <submittedName>
        <fullName evidence="1">Uncharacterized protein</fullName>
    </submittedName>
</protein>
<dbReference type="AlphaFoldDB" id="A0A0F9KUB8"/>
<sequence length="56" mass="6558">MAKKGYITQAYIIKCAVVACEVTNRTETEKVLKAEKRFGKLGWRYVPNRGWVCRRH</sequence>
<name>A0A0F9KUB8_9ZZZZ</name>
<evidence type="ECO:0000313" key="1">
    <source>
        <dbReference type="EMBL" id="KKM85919.1"/>
    </source>
</evidence>
<reference evidence="1" key="1">
    <citation type="journal article" date="2015" name="Nature">
        <title>Complex archaea that bridge the gap between prokaryotes and eukaryotes.</title>
        <authorList>
            <person name="Spang A."/>
            <person name="Saw J.H."/>
            <person name="Jorgensen S.L."/>
            <person name="Zaremba-Niedzwiedzka K."/>
            <person name="Martijn J."/>
            <person name="Lind A.E."/>
            <person name="van Eijk R."/>
            <person name="Schleper C."/>
            <person name="Guy L."/>
            <person name="Ettema T.J."/>
        </authorList>
    </citation>
    <scope>NUCLEOTIDE SEQUENCE</scope>
</reference>
<dbReference type="EMBL" id="LAZR01007336">
    <property type="protein sequence ID" value="KKM85919.1"/>
    <property type="molecule type" value="Genomic_DNA"/>
</dbReference>